<evidence type="ECO:0000313" key="1">
    <source>
        <dbReference type="EMBL" id="QJW99443.1"/>
    </source>
</evidence>
<proteinExistence type="predicted"/>
<dbReference type="KEGG" id="ftj:FTUN_7055"/>
<organism evidence="1 2">
    <name type="scientific">Frigoriglobus tundricola</name>
    <dbReference type="NCBI Taxonomy" id="2774151"/>
    <lineage>
        <taxon>Bacteria</taxon>
        <taxon>Pseudomonadati</taxon>
        <taxon>Planctomycetota</taxon>
        <taxon>Planctomycetia</taxon>
        <taxon>Gemmatales</taxon>
        <taxon>Gemmataceae</taxon>
        <taxon>Frigoriglobus</taxon>
    </lineage>
</organism>
<dbReference type="EMBL" id="CP053452">
    <property type="protein sequence ID" value="QJW99443.1"/>
    <property type="molecule type" value="Genomic_DNA"/>
</dbReference>
<reference evidence="2" key="1">
    <citation type="submission" date="2020-05" db="EMBL/GenBank/DDBJ databases">
        <title>Frigoriglobus tundricola gen. nov., sp. nov., a psychrotolerant cellulolytic planctomycete of the family Gemmataceae with two divergent copies of 16S rRNA gene.</title>
        <authorList>
            <person name="Kulichevskaya I.S."/>
            <person name="Ivanova A.A."/>
            <person name="Naumoff D.G."/>
            <person name="Beletsky A.V."/>
            <person name="Rijpstra W.I.C."/>
            <person name="Sinninghe Damste J.S."/>
            <person name="Mardanov A.V."/>
            <person name="Ravin N.V."/>
            <person name="Dedysh S.N."/>
        </authorList>
    </citation>
    <scope>NUCLEOTIDE SEQUENCE [LARGE SCALE GENOMIC DNA]</scope>
    <source>
        <strain evidence="2">PL17</strain>
    </source>
</reference>
<name>A0A6M5Z1R4_9BACT</name>
<dbReference type="AlphaFoldDB" id="A0A6M5Z1R4"/>
<keyword evidence="2" id="KW-1185">Reference proteome</keyword>
<accession>A0A6M5Z1R4</accession>
<evidence type="ECO:0000313" key="2">
    <source>
        <dbReference type="Proteomes" id="UP000503447"/>
    </source>
</evidence>
<sequence>MISQPVPVFPITAFISSLTSLIAVESFVRLVRHISSGTKLPNDFGPVSDGPQ</sequence>
<dbReference type="Proteomes" id="UP000503447">
    <property type="component" value="Chromosome"/>
</dbReference>
<protein>
    <submittedName>
        <fullName evidence="1">Uncharacterized protein</fullName>
    </submittedName>
</protein>
<gene>
    <name evidence="1" type="ORF">FTUN_7055</name>
</gene>